<evidence type="ECO:0000313" key="1">
    <source>
        <dbReference type="EMBL" id="JAS56879.1"/>
    </source>
</evidence>
<protein>
    <submittedName>
        <fullName evidence="1">Uncharacterized protein</fullName>
    </submittedName>
</protein>
<gene>
    <name evidence="1" type="ORF">g.44063</name>
</gene>
<sequence length="116" mass="13967">CFLFRKNSVRNVLMLNTARNCFKLFSNHMCQLEVSFVVSQNARYKLGRENIFRYLTLQIKFTELISKITHKPLTFNNQWFVDSLIAQFLQFSEHFHLFQQLMDVRNEACHQWKCAL</sequence>
<dbReference type="AlphaFoldDB" id="A0A1B6G360"/>
<accession>A0A1B6G360</accession>
<dbReference type="EMBL" id="GECZ01012890">
    <property type="protein sequence ID" value="JAS56879.1"/>
    <property type="molecule type" value="Transcribed_RNA"/>
</dbReference>
<proteinExistence type="predicted"/>
<reference evidence="1" key="1">
    <citation type="submission" date="2015-11" db="EMBL/GenBank/DDBJ databases">
        <title>De novo transcriptome assembly of four potential Pierce s Disease insect vectors from Arizona vineyards.</title>
        <authorList>
            <person name="Tassone E.E."/>
        </authorList>
    </citation>
    <scope>NUCLEOTIDE SEQUENCE</scope>
</reference>
<feature type="non-terminal residue" evidence="1">
    <location>
        <position position="1"/>
    </location>
</feature>
<feature type="non-terminal residue" evidence="1">
    <location>
        <position position="116"/>
    </location>
</feature>
<name>A0A1B6G360_9HEMI</name>
<organism evidence="1">
    <name type="scientific">Cuerna arida</name>
    <dbReference type="NCBI Taxonomy" id="1464854"/>
    <lineage>
        <taxon>Eukaryota</taxon>
        <taxon>Metazoa</taxon>
        <taxon>Ecdysozoa</taxon>
        <taxon>Arthropoda</taxon>
        <taxon>Hexapoda</taxon>
        <taxon>Insecta</taxon>
        <taxon>Pterygota</taxon>
        <taxon>Neoptera</taxon>
        <taxon>Paraneoptera</taxon>
        <taxon>Hemiptera</taxon>
        <taxon>Auchenorrhyncha</taxon>
        <taxon>Membracoidea</taxon>
        <taxon>Cicadellidae</taxon>
        <taxon>Cicadellinae</taxon>
        <taxon>Proconiini</taxon>
        <taxon>Cuerna</taxon>
    </lineage>
</organism>